<evidence type="ECO:0000313" key="2">
    <source>
        <dbReference type="EMBL" id="GAG86604.1"/>
    </source>
</evidence>
<dbReference type="AlphaFoldDB" id="X1AUI2"/>
<sequence length="261" mass="28721">GEEEDKKLKSAIKEATGPIQTELEKTKEQVATLSKPAPEGTGPPMSKLEEYIEFRKKLKDSGLIKDERSNIMLGPDGQPIPISGEIPAALVYGPYIAKQILDTVEETVINIGNKYGLTGEEPTKAPRKPKEPFIKMPPKPKTIEPVTEAGIETTAAEAEGLSGEMFIFSARVAQRLVSTEGLTPEMKPQVQKVQDSYRKELLEVLQGKRGLADWVQKVQTTLGKHRQTILQILLESATGLKDEELIELQKFCGKALETGVM</sequence>
<name>X1AUI2_9ZZZZ</name>
<feature type="region of interest" description="Disordered" evidence="1">
    <location>
        <begin position="1"/>
        <end position="46"/>
    </location>
</feature>
<feature type="compositionally biased region" description="Basic and acidic residues" evidence="1">
    <location>
        <begin position="121"/>
        <end position="133"/>
    </location>
</feature>
<reference evidence="2" key="1">
    <citation type="journal article" date="2014" name="Front. Microbiol.">
        <title>High frequency of phylogenetically diverse reductive dehalogenase-homologous genes in deep subseafloor sedimentary metagenomes.</title>
        <authorList>
            <person name="Kawai M."/>
            <person name="Futagami T."/>
            <person name="Toyoda A."/>
            <person name="Takaki Y."/>
            <person name="Nishi S."/>
            <person name="Hori S."/>
            <person name="Arai W."/>
            <person name="Tsubouchi T."/>
            <person name="Morono Y."/>
            <person name="Uchiyama I."/>
            <person name="Ito T."/>
            <person name="Fujiyama A."/>
            <person name="Inagaki F."/>
            <person name="Takami H."/>
        </authorList>
    </citation>
    <scope>NUCLEOTIDE SEQUENCE</scope>
    <source>
        <strain evidence="2">Expedition CK06-06</strain>
    </source>
</reference>
<feature type="compositionally biased region" description="Basic and acidic residues" evidence="1">
    <location>
        <begin position="1"/>
        <end position="12"/>
    </location>
</feature>
<accession>X1AUI2</accession>
<comment type="caution">
    <text evidence="2">The sequence shown here is derived from an EMBL/GenBank/DDBJ whole genome shotgun (WGS) entry which is preliminary data.</text>
</comment>
<feature type="non-terminal residue" evidence="2">
    <location>
        <position position="1"/>
    </location>
</feature>
<proteinExistence type="predicted"/>
<feature type="region of interest" description="Disordered" evidence="1">
    <location>
        <begin position="119"/>
        <end position="143"/>
    </location>
</feature>
<dbReference type="EMBL" id="BART01010216">
    <property type="protein sequence ID" value="GAG86604.1"/>
    <property type="molecule type" value="Genomic_DNA"/>
</dbReference>
<protein>
    <submittedName>
        <fullName evidence="2">Uncharacterized protein</fullName>
    </submittedName>
</protein>
<gene>
    <name evidence="2" type="ORF">S01H4_22327</name>
</gene>
<organism evidence="2">
    <name type="scientific">marine sediment metagenome</name>
    <dbReference type="NCBI Taxonomy" id="412755"/>
    <lineage>
        <taxon>unclassified sequences</taxon>
        <taxon>metagenomes</taxon>
        <taxon>ecological metagenomes</taxon>
    </lineage>
</organism>
<evidence type="ECO:0000256" key="1">
    <source>
        <dbReference type="SAM" id="MobiDB-lite"/>
    </source>
</evidence>